<keyword evidence="13" id="KW-0594">Phospholipid biosynthesis</keyword>
<evidence type="ECO:0000313" key="23">
    <source>
        <dbReference type="EMBL" id="KAG8473059.1"/>
    </source>
</evidence>
<dbReference type="OrthoDB" id="196717at2759"/>
<feature type="transmembrane region" description="Helical" evidence="22">
    <location>
        <begin position="317"/>
        <end position="336"/>
    </location>
</feature>
<dbReference type="PROSITE" id="PS00379">
    <property type="entry name" value="CDP_ALCOHOL_P_TRANSF"/>
    <property type="match status" value="1"/>
</dbReference>
<evidence type="ECO:0000256" key="3">
    <source>
        <dbReference type="ARBA" id="ARBA00004141"/>
    </source>
</evidence>
<dbReference type="GO" id="GO:0016020">
    <property type="term" value="C:membrane"/>
    <property type="evidence" value="ECO:0007669"/>
    <property type="project" value="UniProtKB-SubCell"/>
</dbReference>
<gene>
    <name evidence="23" type="ORF">CXB51_035010</name>
</gene>
<dbReference type="Gene3D" id="1.20.120.1760">
    <property type="match status" value="1"/>
</dbReference>
<dbReference type="InterPro" id="IPR048254">
    <property type="entry name" value="CDP_ALCOHOL_P_TRANSF_CS"/>
</dbReference>
<keyword evidence="10 22" id="KW-1133">Transmembrane helix</keyword>
<name>A0A8J5YDG5_9ROSI</name>
<keyword evidence="6 21" id="KW-0808">Transferase</keyword>
<comment type="pathway">
    <text evidence="16">Phospholipid metabolism; phosphatidylcholine biosynthesis; phosphatidylcholine from phosphocholine: step 2/2.</text>
</comment>
<feature type="transmembrane region" description="Helical" evidence="22">
    <location>
        <begin position="52"/>
        <end position="68"/>
    </location>
</feature>
<evidence type="ECO:0000256" key="9">
    <source>
        <dbReference type="ARBA" id="ARBA00022842"/>
    </source>
</evidence>
<evidence type="ECO:0000256" key="21">
    <source>
        <dbReference type="RuleBase" id="RU003750"/>
    </source>
</evidence>
<keyword evidence="12 22" id="KW-0472">Membrane</keyword>
<keyword evidence="8" id="KW-0479">Metal-binding</keyword>
<evidence type="ECO:0000256" key="5">
    <source>
        <dbReference type="ARBA" id="ARBA00022516"/>
    </source>
</evidence>
<dbReference type="GO" id="GO:0004142">
    <property type="term" value="F:diacylglycerol cholinephosphotransferase activity"/>
    <property type="evidence" value="ECO:0007669"/>
    <property type="project" value="UniProtKB-EC"/>
</dbReference>
<dbReference type="PANTHER" id="PTHR10414:SF37">
    <property type="entry name" value="BB IN A BOXCAR, ISOFORM C"/>
    <property type="match status" value="1"/>
</dbReference>
<keyword evidence="11" id="KW-0443">Lipid metabolism</keyword>
<keyword evidence="9" id="KW-0460">Magnesium</keyword>
<dbReference type="PIRSF" id="PIRSF015665">
    <property type="entry name" value="CHOPT"/>
    <property type="match status" value="1"/>
</dbReference>
<evidence type="ECO:0000256" key="2">
    <source>
        <dbReference type="ARBA" id="ARBA00001946"/>
    </source>
</evidence>
<proteinExistence type="inferred from homology"/>
<dbReference type="GO" id="GO:0046872">
    <property type="term" value="F:metal ion binding"/>
    <property type="evidence" value="ECO:0007669"/>
    <property type="project" value="UniProtKB-KW"/>
</dbReference>
<feature type="transmembrane region" description="Helical" evidence="22">
    <location>
        <begin position="348"/>
        <end position="365"/>
    </location>
</feature>
<evidence type="ECO:0000256" key="11">
    <source>
        <dbReference type="ARBA" id="ARBA00023098"/>
    </source>
</evidence>
<feature type="transmembrane region" description="Helical" evidence="22">
    <location>
        <begin position="253"/>
        <end position="272"/>
    </location>
</feature>
<comment type="pathway">
    <text evidence="17">Phospholipid metabolism; phosphatidylethanolamine biosynthesis; phosphatidylethanolamine from ethanolamine: step 3/3.</text>
</comment>
<keyword evidence="5" id="KW-0444">Lipid biosynthesis</keyword>
<evidence type="ECO:0000256" key="6">
    <source>
        <dbReference type="ARBA" id="ARBA00022679"/>
    </source>
</evidence>
<dbReference type="PANTHER" id="PTHR10414">
    <property type="entry name" value="ETHANOLAMINEPHOSPHOTRANSFERASE"/>
    <property type="match status" value="1"/>
</dbReference>
<feature type="transmembrane region" description="Helical" evidence="22">
    <location>
        <begin position="176"/>
        <end position="196"/>
    </location>
</feature>
<comment type="catalytic activity">
    <reaction evidence="18">
        <text>CDP-ethanolamine + a 1,2-diacyl-sn-glycerol = a 1,2-diacyl-sn-glycero-3-phosphoethanolamine + CMP + H(+)</text>
        <dbReference type="Rhea" id="RHEA:32943"/>
        <dbReference type="ChEBI" id="CHEBI:15378"/>
        <dbReference type="ChEBI" id="CHEBI:17815"/>
        <dbReference type="ChEBI" id="CHEBI:57876"/>
        <dbReference type="ChEBI" id="CHEBI:60377"/>
        <dbReference type="ChEBI" id="CHEBI:64612"/>
        <dbReference type="EC" id="2.7.8.1"/>
    </reaction>
</comment>
<evidence type="ECO:0000256" key="12">
    <source>
        <dbReference type="ARBA" id="ARBA00023136"/>
    </source>
</evidence>
<organism evidence="23 24">
    <name type="scientific">Gossypium anomalum</name>
    <dbReference type="NCBI Taxonomy" id="47600"/>
    <lineage>
        <taxon>Eukaryota</taxon>
        <taxon>Viridiplantae</taxon>
        <taxon>Streptophyta</taxon>
        <taxon>Embryophyta</taxon>
        <taxon>Tracheophyta</taxon>
        <taxon>Spermatophyta</taxon>
        <taxon>Magnoliopsida</taxon>
        <taxon>eudicotyledons</taxon>
        <taxon>Gunneridae</taxon>
        <taxon>Pentapetalae</taxon>
        <taxon>rosids</taxon>
        <taxon>malvids</taxon>
        <taxon>Malvales</taxon>
        <taxon>Malvaceae</taxon>
        <taxon>Malvoideae</taxon>
        <taxon>Gossypium</taxon>
    </lineage>
</organism>
<keyword evidence="24" id="KW-1185">Reference proteome</keyword>
<evidence type="ECO:0000256" key="20">
    <source>
        <dbReference type="ARBA" id="ARBA00055748"/>
    </source>
</evidence>
<comment type="caution">
    <text evidence="23">The sequence shown here is derived from an EMBL/GenBank/DDBJ whole genome shotgun (WGS) entry which is preliminary data.</text>
</comment>
<evidence type="ECO:0000256" key="8">
    <source>
        <dbReference type="ARBA" id="ARBA00022723"/>
    </source>
</evidence>
<evidence type="ECO:0000256" key="4">
    <source>
        <dbReference type="ARBA" id="ARBA00010441"/>
    </source>
</evidence>
<protein>
    <recommendedName>
        <fullName evidence="25">Aminoalcoholphosphotransferase</fullName>
    </recommendedName>
</protein>
<evidence type="ECO:0000256" key="18">
    <source>
        <dbReference type="ARBA" id="ARBA00050328"/>
    </source>
</evidence>
<keyword evidence="7 22" id="KW-0812">Transmembrane</keyword>
<evidence type="ECO:0000313" key="24">
    <source>
        <dbReference type="Proteomes" id="UP000701853"/>
    </source>
</evidence>
<comment type="catalytic activity">
    <reaction evidence="19">
        <text>CDP-choline + a 1,2-diacyl-sn-glycerol = a 1,2-diacyl-sn-glycero-3-phosphocholine + CMP + H(+)</text>
        <dbReference type="Rhea" id="RHEA:32939"/>
        <dbReference type="ChEBI" id="CHEBI:15378"/>
        <dbReference type="ChEBI" id="CHEBI:17815"/>
        <dbReference type="ChEBI" id="CHEBI:57643"/>
        <dbReference type="ChEBI" id="CHEBI:58779"/>
        <dbReference type="ChEBI" id="CHEBI:60377"/>
        <dbReference type="EC" id="2.7.8.2"/>
    </reaction>
</comment>
<keyword evidence="14" id="KW-0464">Manganese</keyword>
<evidence type="ECO:0008006" key="25">
    <source>
        <dbReference type="Google" id="ProtNLM"/>
    </source>
</evidence>
<reference evidence="23 24" key="1">
    <citation type="journal article" date="2021" name="bioRxiv">
        <title>The Gossypium anomalum genome as a resource for cotton improvement and evolutionary analysis of hybrid incompatibility.</title>
        <authorList>
            <person name="Grover C.E."/>
            <person name="Yuan D."/>
            <person name="Arick M.A."/>
            <person name="Miller E.R."/>
            <person name="Hu G."/>
            <person name="Peterson D.G."/>
            <person name="Wendel J.F."/>
            <person name="Udall J.A."/>
        </authorList>
    </citation>
    <scope>NUCLEOTIDE SEQUENCE [LARGE SCALE GENOMIC DNA]</scope>
    <source>
        <strain evidence="23">JFW-Udall</strain>
        <tissue evidence="23">Leaf</tissue>
    </source>
</reference>
<dbReference type="Proteomes" id="UP000701853">
    <property type="component" value="Chromosome 13"/>
</dbReference>
<feature type="transmembrane region" description="Helical" evidence="22">
    <location>
        <begin position="284"/>
        <end position="305"/>
    </location>
</feature>
<dbReference type="InterPro" id="IPR043130">
    <property type="entry name" value="CDP-OH_PTrfase_TM_dom"/>
</dbReference>
<dbReference type="GO" id="GO:0004307">
    <property type="term" value="F:ethanolaminephosphotransferase activity"/>
    <property type="evidence" value="ECO:0007669"/>
    <property type="project" value="UniProtKB-EC"/>
</dbReference>
<dbReference type="Pfam" id="PF01066">
    <property type="entry name" value="CDP-OH_P_transf"/>
    <property type="match status" value="1"/>
</dbReference>
<comment type="cofactor">
    <cofactor evidence="2">
        <name>Mg(2+)</name>
        <dbReference type="ChEBI" id="CHEBI:18420"/>
    </cofactor>
</comment>
<keyword evidence="15" id="KW-1208">Phospholipid metabolism</keyword>
<accession>A0A8J5YDG5</accession>
<dbReference type="EMBL" id="JAHUZN010000013">
    <property type="protein sequence ID" value="KAG8473059.1"/>
    <property type="molecule type" value="Genomic_DNA"/>
</dbReference>
<evidence type="ECO:0000256" key="16">
    <source>
        <dbReference type="ARBA" id="ARBA00037890"/>
    </source>
</evidence>
<comment type="function">
    <text evidence="20">Catalyzes both phosphatidylcholine and phosphatidylethanolamine biosynthesis from CDP-choline and CDP-ethanolamine, respectively. Has a higher cholinephosphotransferase activity than ethanolaminephosphotransferase activity.</text>
</comment>
<evidence type="ECO:0000256" key="13">
    <source>
        <dbReference type="ARBA" id="ARBA00023209"/>
    </source>
</evidence>
<sequence>MGYIGAHGIAALHRYKYSGVDHSYLAKYVLQPFWNRFVNFFPLWMPSKEMRSVFYILYFLTISFRVVYSPRLDSPPPRWVHLAHGLLLFLYQTFDAVDGKQARRTNSSSPLGELFDHGCDALACAFETMAFGSTAMCGGDSFWFWVISSIPFYGATWEHYFTNALILPVVNGPTEGLALIYGLHFMTAIVGAQWWAQPFQQSIPFLSWIPYVNELPTYKAAVYLLTPIAILPTVACNISNVHKVVKARKGSMLLALAMLYPFVVLMGGVLIWDHLSPSDVMGNYPHLVILGTGLAFGFLVGRMILAHLCDEPKGLKTNMCMSLLYLPLAIANALTARLNDGVPLVDEFLVLLGYCVFTGSLYCHFSTSVIHEITTALGIYCFRCRIGALAQ</sequence>
<dbReference type="AlphaFoldDB" id="A0A8J5YDG5"/>
<evidence type="ECO:0000256" key="1">
    <source>
        <dbReference type="ARBA" id="ARBA00001936"/>
    </source>
</evidence>
<evidence type="ECO:0000256" key="15">
    <source>
        <dbReference type="ARBA" id="ARBA00023264"/>
    </source>
</evidence>
<evidence type="ECO:0000256" key="14">
    <source>
        <dbReference type="ARBA" id="ARBA00023211"/>
    </source>
</evidence>
<dbReference type="FunFam" id="1.20.120.1760:FF:000014">
    <property type="entry name" value="Choline/ethanolaminephosphotransferase 1"/>
    <property type="match status" value="1"/>
</dbReference>
<feature type="transmembrane region" description="Helical" evidence="22">
    <location>
        <begin position="220"/>
        <end position="241"/>
    </location>
</feature>
<evidence type="ECO:0000256" key="19">
    <source>
        <dbReference type="ARBA" id="ARBA00050476"/>
    </source>
</evidence>
<comment type="subcellular location">
    <subcellularLocation>
        <location evidence="3">Membrane</location>
        <topology evidence="3">Multi-pass membrane protein</topology>
    </subcellularLocation>
</comment>
<dbReference type="InterPro" id="IPR014472">
    <property type="entry name" value="CHOPT"/>
</dbReference>
<evidence type="ECO:0000256" key="10">
    <source>
        <dbReference type="ARBA" id="ARBA00022989"/>
    </source>
</evidence>
<dbReference type="InterPro" id="IPR000462">
    <property type="entry name" value="CDP-OH_P_trans"/>
</dbReference>
<evidence type="ECO:0000256" key="7">
    <source>
        <dbReference type="ARBA" id="ARBA00022692"/>
    </source>
</evidence>
<evidence type="ECO:0000256" key="17">
    <source>
        <dbReference type="ARBA" id="ARBA00037891"/>
    </source>
</evidence>
<evidence type="ECO:0000256" key="22">
    <source>
        <dbReference type="SAM" id="Phobius"/>
    </source>
</evidence>
<comment type="cofactor">
    <cofactor evidence="1">
        <name>Mn(2+)</name>
        <dbReference type="ChEBI" id="CHEBI:29035"/>
    </cofactor>
</comment>
<comment type="similarity">
    <text evidence="4 21">Belongs to the CDP-alcohol phosphatidyltransferase class-I family.</text>
</comment>